<evidence type="ECO:0000313" key="1">
    <source>
        <dbReference type="EMBL" id="OSL17116.1"/>
    </source>
</evidence>
<accession>A0A1X3JME4</accession>
<reference evidence="1 2" key="1">
    <citation type="submission" date="2010-04" db="EMBL/GenBank/DDBJ databases">
        <title>The Genome Sequence of Escherichia coli H386.</title>
        <authorList>
            <consortium name="The Broad Institute Genome Sequencing Platform"/>
            <consortium name="The Broad Institute Genome Sequencing Center for Infectious Disease"/>
            <person name="Feldgarden M."/>
            <person name="Gordon D.M."/>
            <person name="Johnson J.R."/>
            <person name="Johnston B.D."/>
            <person name="Young S."/>
            <person name="Zeng Q."/>
            <person name="Koehrsen M."/>
            <person name="Alvarado L."/>
            <person name="Berlin A.M."/>
            <person name="Borenstein D."/>
            <person name="Chapman S.B."/>
            <person name="Chen Z."/>
            <person name="Engels R."/>
            <person name="Freedman E."/>
            <person name="Gellesch M."/>
            <person name="Goldberg J."/>
            <person name="Griggs A."/>
            <person name="Gujja S."/>
            <person name="Heilman E.R."/>
            <person name="Heiman D.I."/>
            <person name="Hepburn T.A."/>
            <person name="Howarth C."/>
            <person name="Jen D."/>
            <person name="Larson L."/>
            <person name="Mehta T."/>
            <person name="Park D."/>
            <person name="Pearson M."/>
            <person name="Richards J."/>
            <person name="Roberts A."/>
            <person name="Saif S."/>
            <person name="Shea T.D."/>
            <person name="Shenoy N."/>
            <person name="Sisk P."/>
            <person name="Stolte C."/>
            <person name="Sykes S.N."/>
            <person name="Walk T."/>
            <person name="White J."/>
            <person name="Yandava C."/>
            <person name="Haas B."/>
            <person name="Henn M.R."/>
            <person name="Nusbaum C."/>
            <person name="Birren B."/>
        </authorList>
    </citation>
    <scope>NUCLEOTIDE SEQUENCE [LARGE SCALE GENOMIC DNA]</scope>
    <source>
        <strain evidence="1 2">H386</strain>
    </source>
</reference>
<gene>
    <name evidence="1" type="ORF">ECVG_01542</name>
</gene>
<evidence type="ECO:0000313" key="2">
    <source>
        <dbReference type="Proteomes" id="UP000193045"/>
    </source>
</evidence>
<dbReference type="Proteomes" id="UP000193045">
    <property type="component" value="Unassembled WGS sequence"/>
</dbReference>
<protein>
    <submittedName>
        <fullName evidence="1">Uncharacterized protein</fullName>
    </submittedName>
</protein>
<dbReference type="AlphaFoldDB" id="A0A1X3JME4"/>
<comment type="caution">
    <text evidence="1">The sequence shown here is derived from an EMBL/GenBank/DDBJ whole genome shotgun (WGS) entry which is preliminary data.</text>
</comment>
<organism evidence="1 2">
    <name type="scientific">Escherichia coli H386</name>
    <dbReference type="NCBI Taxonomy" id="656397"/>
    <lineage>
        <taxon>Bacteria</taxon>
        <taxon>Pseudomonadati</taxon>
        <taxon>Pseudomonadota</taxon>
        <taxon>Gammaproteobacteria</taxon>
        <taxon>Enterobacterales</taxon>
        <taxon>Enterobacteriaceae</taxon>
        <taxon>Escherichia</taxon>
    </lineage>
</organism>
<proteinExistence type="predicted"/>
<dbReference type="EMBL" id="ADJB01000004">
    <property type="protein sequence ID" value="OSL17116.1"/>
    <property type="molecule type" value="Genomic_DNA"/>
</dbReference>
<name>A0A1X3JME4_ECOLX</name>
<sequence length="44" mass="5342">MIKSELSLAANKLSHEYYHHNEFIVWPLRIRIIDNWARFLMPTS</sequence>